<comment type="caution">
    <text evidence="1">The sequence shown here is derived from an EMBL/GenBank/DDBJ whole genome shotgun (WGS) entry which is preliminary data.</text>
</comment>
<reference evidence="2" key="1">
    <citation type="journal article" date="2019" name="Int. J. Syst. Evol. Microbiol.">
        <title>The Global Catalogue of Microorganisms (GCM) 10K type strain sequencing project: providing services to taxonomists for standard genome sequencing and annotation.</title>
        <authorList>
            <consortium name="The Broad Institute Genomics Platform"/>
            <consortium name="The Broad Institute Genome Sequencing Center for Infectious Disease"/>
            <person name="Wu L."/>
            <person name="Ma J."/>
        </authorList>
    </citation>
    <scope>NUCLEOTIDE SEQUENCE [LARGE SCALE GENOMIC DNA]</scope>
    <source>
        <strain evidence="2">JCM 16908</strain>
    </source>
</reference>
<gene>
    <name evidence="1" type="ORF">GCM10022226_50420</name>
</gene>
<dbReference type="RefSeq" id="WP_344944971.1">
    <property type="nucleotide sequence ID" value="NZ_BAAAZR010000019.1"/>
</dbReference>
<proteinExistence type="predicted"/>
<dbReference type="Proteomes" id="UP001500888">
    <property type="component" value="Unassembled WGS sequence"/>
</dbReference>
<evidence type="ECO:0000313" key="2">
    <source>
        <dbReference type="Proteomes" id="UP001500888"/>
    </source>
</evidence>
<dbReference type="InterPro" id="IPR045592">
    <property type="entry name" value="DUF6461"/>
</dbReference>
<name>A0ABP7IPN1_9ACTN</name>
<accession>A0ABP7IPN1</accession>
<protein>
    <submittedName>
        <fullName evidence="1">Uncharacterized protein</fullName>
    </submittedName>
</protein>
<sequence length="205" mass="22385">MPADDLYQLLRSYDPSDVSMQQFYAVWVEDIPVEEAVVTLNGDPASGAPDSFSGWGSGSDGSGSEAAGLLVGLIGNWALIIADYHSTEDEALLMLSRCGRLTLAISWDFHGETMLKYAKDGEIITALDILDTNERSGRDPNALDPYLYGLRFNIDEDDPDAPAIEPRESFTSALTAIGRMVGHQIDREWLEATHATYIVPADDPD</sequence>
<evidence type="ECO:0000313" key="1">
    <source>
        <dbReference type="EMBL" id="GAA3823785.1"/>
    </source>
</evidence>
<dbReference type="Pfam" id="PF20062">
    <property type="entry name" value="DUF6461"/>
    <property type="match status" value="1"/>
</dbReference>
<organism evidence="1 2">
    <name type="scientific">Sphaerisporangium flaviroseum</name>
    <dbReference type="NCBI Taxonomy" id="509199"/>
    <lineage>
        <taxon>Bacteria</taxon>
        <taxon>Bacillati</taxon>
        <taxon>Actinomycetota</taxon>
        <taxon>Actinomycetes</taxon>
        <taxon>Streptosporangiales</taxon>
        <taxon>Streptosporangiaceae</taxon>
        <taxon>Sphaerisporangium</taxon>
    </lineage>
</organism>
<keyword evidence="2" id="KW-1185">Reference proteome</keyword>
<dbReference type="EMBL" id="BAAAZR010000019">
    <property type="protein sequence ID" value="GAA3823785.1"/>
    <property type="molecule type" value="Genomic_DNA"/>
</dbReference>